<accession>A0A4C1XZP1</accession>
<dbReference type="AlphaFoldDB" id="A0A4C1XZP1"/>
<protein>
    <submittedName>
        <fullName evidence="2">Uncharacterized protein</fullName>
    </submittedName>
</protein>
<sequence length="161" mass="18172">MAARAGGRSRYDLFAAPSADAPHGRQGALTARPGRRYYFHKRSGIRNRPLIEENNVLKANLNMKILNNVHVTEQIPLPLSRKGKKPTCVHVGRTRPVPPHLTPPRPSRRVVLALVFELPHPALVHSALWMLPATAHQKALASVEDDLDRFRQKYRYTSQLL</sequence>
<name>A0A4C1XZP1_EUMVA</name>
<comment type="caution">
    <text evidence="2">The sequence shown here is derived from an EMBL/GenBank/DDBJ whole genome shotgun (WGS) entry which is preliminary data.</text>
</comment>
<gene>
    <name evidence="2" type="ORF">EVAR_103992_1</name>
</gene>
<evidence type="ECO:0000256" key="1">
    <source>
        <dbReference type="SAM" id="MobiDB-lite"/>
    </source>
</evidence>
<keyword evidence="3" id="KW-1185">Reference proteome</keyword>
<dbReference type="Proteomes" id="UP000299102">
    <property type="component" value="Unassembled WGS sequence"/>
</dbReference>
<dbReference type="EMBL" id="BGZK01000999">
    <property type="protein sequence ID" value="GBP68032.1"/>
    <property type="molecule type" value="Genomic_DNA"/>
</dbReference>
<organism evidence="2 3">
    <name type="scientific">Eumeta variegata</name>
    <name type="common">Bagworm moth</name>
    <name type="synonym">Eumeta japonica</name>
    <dbReference type="NCBI Taxonomy" id="151549"/>
    <lineage>
        <taxon>Eukaryota</taxon>
        <taxon>Metazoa</taxon>
        <taxon>Ecdysozoa</taxon>
        <taxon>Arthropoda</taxon>
        <taxon>Hexapoda</taxon>
        <taxon>Insecta</taxon>
        <taxon>Pterygota</taxon>
        <taxon>Neoptera</taxon>
        <taxon>Endopterygota</taxon>
        <taxon>Lepidoptera</taxon>
        <taxon>Glossata</taxon>
        <taxon>Ditrysia</taxon>
        <taxon>Tineoidea</taxon>
        <taxon>Psychidae</taxon>
        <taxon>Oiketicinae</taxon>
        <taxon>Eumeta</taxon>
    </lineage>
</organism>
<evidence type="ECO:0000313" key="3">
    <source>
        <dbReference type="Proteomes" id="UP000299102"/>
    </source>
</evidence>
<feature type="region of interest" description="Disordered" evidence="1">
    <location>
        <begin position="82"/>
        <end position="103"/>
    </location>
</feature>
<proteinExistence type="predicted"/>
<reference evidence="2 3" key="1">
    <citation type="journal article" date="2019" name="Commun. Biol.">
        <title>The bagworm genome reveals a unique fibroin gene that provides high tensile strength.</title>
        <authorList>
            <person name="Kono N."/>
            <person name="Nakamura H."/>
            <person name="Ohtoshi R."/>
            <person name="Tomita M."/>
            <person name="Numata K."/>
            <person name="Arakawa K."/>
        </authorList>
    </citation>
    <scope>NUCLEOTIDE SEQUENCE [LARGE SCALE GENOMIC DNA]</scope>
</reference>
<evidence type="ECO:0000313" key="2">
    <source>
        <dbReference type="EMBL" id="GBP68032.1"/>
    </source>
</evidence>